<evidence type="ECO:0000313" key="5">
    <source>
        <dbReference type="Proteomes" id="UP000742460"/>
    </source>
</evidence>
<dbReference type="Pfam" id="PF01553">
    <property type="entry name" value="Acyltransferase"/>
    <property type="match status" value="1"/>
</dbReference>
<feature type="domain" description="Phospholipid/glycerol acyltransferase" evidence="3">
    <location>
        <begin position="29"/>
        <end position="138"/>
    </location>
</feature>
<dbReference type="GO" id="GO:0006654">
    <property type="term" value="P:phosphatidic acid biosynthetic process"/>
    <property type="evidence" value="ECO:0007669"/>
    <property type="project" value="TreeGrafter"/>
</dbReference>
<evidence type="ECO:0000259" key="3">
    <source>
        <dbReference type="SMART" id="SM00563"/>
    </source>
</evidence>
<comment type="caution">
    <text evidence="4">The sequence shown here is derived from an EMBL/GenBank/DDBJ whole genome shotgun (WGS) entry which is preliminary data.</text>
</comment>
<dbReference type="SMART" id="SM00563">
    <property type="entry name" value="PlsC"/>
    <property type="match status" value="1"/>
</dbReference>
<name>A0A921SXL4_9MICO</name>
<reference evidence="4" key="2">
    <citation type="submission" date="2021-09" db="EMBL/GenBank/DDBJ databases">
        <authorList>
            <person name="Gilroy R."/>
        </authorList>
    </citation>
    <scope>NUCLEOTIDE SEQUENCE</scope>
    <source>
        <strain evidence="4">ChiGjej5B5-22894</strain>
    </source>
</reference>
<keyword evidence="2 4" id="KW-0012">Acyltransferase</keyword>
<proteinExistence type="predicted"/>
<dbReference type="PANTHER" id="PTHR10434:SF9">
    <property type="entry name" value="PHOSPHOLIPID_GLYCEROL ACYLTRANSFERASE DOMAIN-CONTAINING PROTEIN"/>
    <property type="match status" value="1"/>
</dbReference>
<dbReference type="EMBL" id="DYUE01000174">
    <property type="protein sequence ID" value="HJG91597.1"/>
    <property type="molecule type" value="Genomic_DNA"/>
</dbReference>
<dbReference type="AlphaFoldDB" id="A0A921SXL4"/>
<dbReference type="GO" id="GO:0003841">
    <property type="term" value="F:1-acylglycerol-3-phosphate O-acyltransferase activity"/>
    <property type="evidence" value="ECO:0007669"/>
    <property type="project" value="TreeGrafter"/>
</dbReference>
<gene>
    <name evidence="4" type="ORF">K8V81_07710</name>
</gene>
<organism evidence="4 5">
    <name type="scientific">Brachybacterium massiliense</name>
    <dbReference type="NCBI Taxonomy" id="1755098"/>
    <lineage>
        <taxon>Bacteria</taxon>
        <taxon>Bacillati</taxon>
        <taxon>Actinomycetota</taxon>
        <taxon>Actinomycetes</taxon>
        <taxon>Micrococcales</taxon>
        <taxon>Dermabacteraceae</taxon>
        <taxon>Brachybacterium</taxon>
    </lineage>
</organism>
<sequence length="195" mass="21786">MVRRLLASAFWALSPWKLVTEPAPQRPALLIGAPHTSNWDFVLMLAIAWRLQLPIRWLGKHSLFTAWRGPIMRTLGGIPVDRRAPSKVVREVVERVRAGKVFGLVVTPDGTRKGHSHWKSGFYRIARATGMPLVLGYVDRTTMTTGLGPTLELTGNIPADMDRIRAFYADKAGYLPENRVEPRLREEEAPPADAG</sequence>
<dbReference type="Proteomes" id="UP000742460">
    <property type="component" value="Unassembled WGS sequence"/>
</dbReference>
<accession>A0A921SXL4</accession>
<evidence type="ECO:0000256" key="1">
    <source>
        <dbReference type="ARBA" id="ARBA00022679"/>
    </source>
</evidence>
<dbReference type="SUPFAM" id="SSF69593">
    <property type="entry name" value="Glycerol-3-phosphate (1)-acyltransferase"/>
    <property type="match status" value="1"/>
</dbReference>
<protein>
    <submittedName>
        <fullName evidence="4">1-acyl-sn-glycerol-3-phosphate acyltransferase</fullName>
    </submittedName>
</protein>
<evidence type="ECO:0000256" key="2">
    <source>
        <dbReference type="ARBA" id="ARBA00023315"/>
    </source>
</evidence>
<evidence type="ECO:0000313" key="4">
    <source>
        <dbReference type="EMBL" id="HJG91597.1"/>
    </source>
</evidence>
<dbReference type="PANTHER" id="PTHR10434">
    <property type="entry name" value="1-ACYL-SN-GLYCEROL-3-PHOSPHATE ACYLTRANSFERASE"/>
    <property type="match status" value="1"/>
</dbReference>
<reference evidence="4" key="1">
    <citation type="journal article" date="2021" name="PeerJ">
        <title>Extensive microbial diversity within the chicken gut microbiome revealed by metagenomics and culture.</title>
        <authorList>
            <person name="Gilroy R."/>
            <person name="Ravi A."/>
            <person name="Getino M."/>
            <person name="Pursley I."/>
            <person name="Horton D.L."/>
            <person name="Alikhan N.F."/>
            <person name="Baker D."/>
            <person name="Gharbi K."/>
            <person name="Hall N."/>
            <person name="Watson M."/>
            <person name="Adriaenssens E.M."/>
            <person name="Foster-Nyarko E."/>
            <person name="Jarju S."/>
            <person name="Secka A."/>
            <person name="Antonio M."/>
            <person name="Oren A."/>
            <person name="Chaudhuri R.R."/>
            <person name="La Ragione R."/>
            <person name="Hildebrand F."/>
            <person name="Pallen M.J."/>
        </authorList>
    </citation>
    <scope>NUCLEOTIDE SEQUENCE</scope>
    <source>
        <strain evidence="4">ChiGjej5B5-22894</strain>
    </source>
</reference>
<keyword evidence="1" id="KW-0808">Transferase</keyword>
<dbReference type="InterPro" id="IPR002123">
    <property type="entry name" value="Plipid/glycerol_acylTrfase"/>
</dbReference>